<evidence type="ECO:0000256" key="5">
    <source>
        <dbReference type="SAM" id="MobiDB-lite"/>
    </source>
</evidence>
<evidence type="ECO:0000259" key="7">
    <source>
        <dbReference type="Pfam" id="PF19435"/>
    </source>
</evidence>
<dbReference type="EnsemblMetazoa" id="XM_038216956.1">
    <property type="protein sequence ID" value="XP_038072884.1"/>
    <property type="gene ID" value="LOC119741220"/>
</dbReference>
<evidence type="ECO:0000313" key="9">
    <source>
        <dbReference type="EnsemblMetazoa" id="XP_038072884.1"/>
    </source>
</evidence>
<dbReference type="InterPro" id="IPR002035">
    <property type="entry name" value="VWF_A"/>
</dbReference>
<feature type="region of interest" description="Disordered" evidence="5">
    <location>
        <begin position="284"/>
        <end position="314"/>
    </location>
</feature>
<dbReference type="PANTHER" id="PTHR13532">
    <property type="match status" value="1"/>
</dbReference>
<dbReference type="OrthoDB" id="2374335at2759"/>
<dbReference type="OMA" id="QSSVVWI"/>
<dbReference type="InterPro" id="IPR046471">
    <property type="entry name" value="IntS14_C"/>
</dbReference>
<comment type="similarity">
    <text evidence="4">Belongs to the Integrator subunit 14 family.</text>
</comment>
<evidence type="ECO:0000256" key="4">
    <source>
        <dbReference type="ARBA" id="ARBA00061449"/>
    </source>
</evidence>
<keyword evidence="3" id="KW-0539">Nucleus</keyword>
<dbReference type="InterPro" id="IPR039841">
    <property type="entry name" value="INTS14"/>
</dbReference>
<dbReference type="CDD" id="cd00198">
    <property type="entry name" value="vWFA"/>
    <property type="match status" value="1"/>
</dbReference>
<dbReference type="Pfam" id="PF19435">
    <property type="entry name" value="IntS14_b-barrel"/>
    <property type="match status" value="1"/>
</dbReference>
<name>A0A914BA57_PATMI</name>
<dbReference type="GO" id="GO:0034472">
    <property type="term" value="P:snRNA 3'-end processing"/>
    <property type="evidence" value="ECO:0007669"/>
    <property type="project" value="TreeGrafter"/>
</dbReference>
<dbReference type="InterPro" id="IPR045814">
    <property type="entry name" value="IntS14_b-barrel"/>
</dbReference>
<keyword evidence="10" id="KW-1185">Reference proteome</keyword>
<accession>A0A914BA57</accession>
<evidence type="ECO:0000256" key="2">
    <source>
        <dbReference type="ARBA" id="ARBA00016816"/>
    </source>
</evidence>
<evidence type="ECO:0000259" key="6">
    <source>
        <dbReference type="Pfam" id="PF13519"/>
    </source>
</evidence>
<evidence type="ECO:0000259" key="8">
    <source>
        <dbReference type="Pfam" id="PF20504"/>
    </source>
</evidence>
<dbReference type="GO" id="GO:0032039">
    <property type="term" value="C:integrator complex"/>
    <property type="evidence" value="ECO:0007669"/>
    <property type="project" value="InterPro"/>
</dbReference>
<evidence type="ECO:0000313" key="10">
    <source>
        <dbReference type="Proteomes" id="UP000887568"/>
    </source>
</evidence>
<organism evidence="9 10">
    <name type="scientific">Patiria miniata</name>
    <name type="common">Bat star</name>
    <name type="synonym">Asterina miniata</name>
    <dbReference type="NCBI Taxonomy" id="46514"/>
    <lineage>
        <taxon>Eukaryota</taxon>
        <taxon>Metazoa</taxon>
        <taxon>Echinodermata</taxon>
        <taxon>Eleutherozoa</taxon>
        <taxon>Asterozoa</taxon>
        <taxon>Asteroidea</taxon>
        <taxon>Valvatacea</taxon>
        <taxon>Valvatida</taxon>
        <taxon>Asterinidae</taxon>
        <taxon>Patiria</taxon>
    </lineage>
</organism>
<dbReference type="SUPFAM" id="SSF53300">
    <property type="entry name" value="vWA-like"/>
    <property type="match status" value="1"/>
</dbReference>
<dbReference type="Pfam" id="PF20504">
    <property type="entry name" value="IntS14_C"/>
    <property type="match status" value="1"/>
</dbReference>
<dbReference type="Gene3D" id="3.40.50.410">
    <property type="entry name" value="von Willebrand factor, type A domain"/>
    <property type="match status" value="1"/>
</dbReference>
<dbReference type="Proteomes" id="UP000887568">
    <property type="component" value="Unplaced"/>
</dbReference>
<dbReference type="CTD" id="81556"/>
<comment type="subcellular location">
    <subcellularLocation>
        <location evidence="1">Nucleus</location>
    </subcellularLocation>
</comment>
<dbReference type="Pfam" id="PF13519">
    <property type="entry name" value="VWA_2"/>
    <property type="match status" value="1"/>
</dbReference>
<dbReference type="RefSeq" id="XP_038072884.1">
    <property type="nucleotide sequence ID" value="XM_038216956.1"/>
</dbReference>
<protein>
    <recommendedName>
        <fullName evidence="2">Integrator complex subunit 14</fullName>
    </recommendedName>
</protein>
<feature type="domain" description="Integrator complex subunit 14 beta-barrel" evidence="7">
    <location>
        <begin position="214"/>
        <end position="367"/>
    </location>
</feature>
<feature type="domain" description="VWFA" evidence="6">
    <location>
        <begin position="3"/>
        <end position="121"/>
    </location>
</feature>
<feature type="domain" description="Integrator complex subunit 14 C-terminal" evidence="8">
    <location>
        <begin position="416"/>
        <end position="518"/>
    </location>
</feature>
<evidence type="ECO:0000256" key="3">
    <source>
        <dbReference type="ARBA" id="ARBA00023242"/>
    </source>
</evidence>
<reference evidence="9" key="1">
    <citation type="submission" date="2022-11" db="UniProtKB">
        <authorList>
            <consortium name="EnsemblMetazoa"/>
        </authorList>
    </citation>
    <scope>IDENTIFICATION</scope>
</reference>
<evidence type="ECO:0000256" key="1">
    <source>
        <dbReference type="ARBA" id="ARBA00004123"/>
    </source>
</evidence>
<dbReference type="AlphaFoldDB" id="A0A914BA57"/>
<proteinExistence type="inferred from homology"/>
<dbReference type="PANTHER" id="PTHR13532:SF3">
    <property type="entry name" value="INTEGRATOR COMPLEX SUBUNIT 14"/>
    <property type="match status" value="1"/>
</dbReference>
<dbReference type="InterPro" id="IPR036465">
    <property type="entry name" value="vWFA_dom_sf"/>
</dbReference>
<sequence length="521" mass="57098">MPTVILLDVSLSMTRPVAPAEGSSGGDVITRRQLAEAGLSALFDFVAANDKLEFTALVIFSSLWEVVVPFTRDFAELKKALLSVETFDKTNLEVALEGVRNMVVEEWGVSSPCQIILVTDGSPGIGPGSLKQVAQMLSDPKPDDPPFPLPFEFSNNLHMVLLSTPAELQQWNSQALCQRLLDANRQNGKVHSVEGALTVKSAQQMFTALAEEHYSAFHAKLVCGHLSSDVQLFPPPQKLNIMRDFEVVSQTVSSELSICGFLDCSDVCSPPVISRHLMLPLPNKEKSSVTSGEGGAEGGDKTEEKDNGPTPSEVGSTPSFCVLLHGSLKVENLVALVNVGENWYGLLHSCADSKKKSNLMMSLFEHGDKAIPWLGRFHLLGPCSAAFASDPYGEDSNKTPFPVRLQDKRSYSQNPVVWIRPNSLQTDIQKILRYARKLPEKTQVFYKELNRLRRAALSLGMTELLSGMSQMLERECTILPWTAHPDAAMQLTHAAKMMTSAVEKGYSYSIIPLSTNFATDT</sequence>
<feature type="compositionally biased region" description="Basic and acidic residues" evidence="5">
    <location>
        <begin position="298"/>
        <end position="307"/>
    </location>
</feature>
<dbReference type="GeneID" id="119741220"/>